<feature type="domain" description="Glycosyl hydrolases family 38 C-terminal" evidence="1">
    <location>
        <begin position="5"/>
        <end position="41"/>
    </location>
</feature>
<comment type="caution">
    <text evidence="2">The sequence shown here is derived from an EMBL/GenBank/DDBJ whole genome shotgun (WGS) entry which is preliminary data.</text>
</comment>
<dbReference type="Pfam" id="PF17677">
    <property type="entry name" value="Glyco_hydro38C2"/>
    <property type="match status" value="1"/>
</dbReference>
<organism evidence="2">
    <name type="scientific">marine sediment metagenome</name>
    <dbReference type="NCBI Taxonomy" id="412755"/>
    <lineage>
        <taxon>unclassified sequences</taxon>
        <taxon>metagenomes</taxon>
        <taxon>ecological metagenomes</taxon>
    </lineage>
</organism>
<dbReference type="InterPro" id="IPR041147">
    <property type="entry name" value="GH38_C"/>
</dbReference>
<feature type="non-terminal residue" evidence="2">
    <location>
        <position position="1"/>
    </location>
</feature>
<dbReference type="AlphaFoldDB" id="X1ETN3"/>
<dbReference type="EMBL" id="BARU01004441">
    <property type="protein sequence ID" value="GAH20509.1"/>
    <property type="molecule type" value="Genomic_DNA"/>
</dbReference>
<sequence>ELFRAIKRLTLVDLLEREEGELPFERNRFKFKVKPFEIVTLKLEF</sequence>
<gene>
    <name evidence="2" type="ORF">S03H2_08939</name>
</gene>
<proteinExistence type="predicted"/>
<accession>X1ETN3</accession>
<name>X1ETN3_9ZZZZ</name>
<protein>
    <recommendedName>
        <fullName evidence="1">Glycosyl hydrolases family 38 C-terminal domain-containing protein</fullName>
    </recommendedName>
</protein>
<evidence type="ECO:0000259" key="1">
    <source>
        <dbReference type="Pfam" id="PF17677"/>
    </source>
</evidence>
<reference evidence="2" key="1">
    <citation type="journal article" date="2014" name="Front. Microbiol.">
        <title>High frequency of phylogenetically diverse reductive dehalogenase-homologous genes in deep subseafloor sedimentary metagenomes.</title>
        <authorList>
            <person name="Kawai M."/>
            <person name="Futagami T."/>
            <person name="Toyoda A."/>
            <person name="Takaki Y."/>
            <person name="Nishi S."/>
            <person name="Hori S."/>
            <person name="Arai W."/>
            <person name="Tsubouchi T."/>
            <person name="Morono Y."/>
            <person name="Uchiyama I."/>
            <person name="Ito T."/>
            <person name="Fujiyama A."/>
            <person name="Inagaki F."/>
            <person name="Takami H."/>
        </authorList>
    </citation>
    <scope>NUCLEOTIDE SEQUENCE</scope>
    <source>
        <strain evidence="2">Expedition CK06-06</strain>
    </source>
</reference>
<evidence type="ECO:0000313" key="2">
    <source>
        <dbReference type="EMBL" id="GAH20509.1"/>
    </source>
</evidence>